<evidence type="ECO:0000313" key="2">
    <source>
        <dbReference type="Proteomes" id="UP000708208"/>
    </source>
</evidence>
<sequence length="66" mass="7108">SVTPNPDSIPTTEFKGVTGTSNVVRMITESGDNLGNSAVRGKFIEEFVKKKFTSSGLEKVCSKKLD</sequence>
<dbReference type="EMBL" id="CAJVCH010247663">
    <property type="protein sequence ID" value="CAG7733357.1"/>
    <property type="molecule type" value="Genomic_DNA"/>
</dbReference>
<organism evidence="1 2">
    <name type="scientific">Allacma fusca</name>
    <dbReference type="NCBI Taxonomy" id="39272"/>
    <lineage>
        <taxon>Eukaryota</taxon>
        <taxon>Metazoa</taxon>
        <taxon>Ecdysozoa</taxon>
        <taxon>Arthropoda</taxon>
        <taxon>Hexapoda</taxon>
        <taxon>Collembola</taxon>
        <taxon>Symphypleona</taxon>
        <taxon>Sminthuridae</taxon>
        <taxon>Allacma</taxon>
    </lineage>
</organism>
<keyword evidence="2" id="KW-1185">Reference proteome</keyword>
<accession>A0A8J2KBT3</accession>
<name>A0A8J2KBT3_9HEXA</name>
<evidence type="ECO:0000313" key="1">
    <source>
        <dbReference type="EMBL" id="CAG7733357.1"/>
    </source>
</evidence>
<protein>
    <submittedName>
        <fullName evidence="1">Uncharacterized protein</fullName>
    </submittedName>
</protein>
<proteinExistence type="predicted"/>
<dbReference type="Proteomes" id="UP000708208">
    <property type="component" value="Unassembled WGS sequence"/>
</dbReference>
<comment type="caution">
    <text evidence="1">The sequence shown here is derived from an EMBL/GenBank/DDBJ whole genome shotgun (WGS) entry which is preliminary data.</text>
</comment>
<dbReference type="AlphaFoldDB" id="A0A8J2KBT3"/>
<gene>
    <name evidence="1" type="ORF">AFUS01_LOCUS21807</name>
</gene>
<feature type="non-terminal residue" evidence="1">
    <location>
        <position position="1"/>
    </location>
</feature>
<reference evidence="1" key="1">
    <citation type="submission" date="2021-06" db="EMBL/GenBank/DDBJ databases">
        <authorList>
            <person name="Hodson N. C."/>
            <person name="Mongue J. A."/>
            <person name="Jaron S. K."/>
        </authorList>
    </citation>
    <scope>NUCLEOTIDE SEQUENCE</scope>
</reference>